<keyword evidence="6" id="KW-1185">Reference proteome</keyword>
<dbReference type="SUPFAM" id="SSF48557">
    <property type="entry name" value="L-aspartase-like"/>
    <property type="match status" value="1"/>
</dbReference>
<gene>
    <name evidence="5" type="primary">6036482</name>
    <name evidence="4" type="ORF">CpipJ_CPIJ004883</name>
</gene>
<dbReference type="Gene3D" id="1.20.200.10">
    <property type="entry name" value="Fumarase/aspartase (Central domain)"/>
    <property type="match status" value="1"/>
</dbReference>
<dbReference type="OMA" id="DFAIEFC"/>
<dbReference type="STRING" id="7176.B0WCU8"/>
<dbReference type="PANTHER" id="PTHR43814">
    <property type="entry name" value="ARGININOSUCCINATE LYASE"/>
    <property type="match status" value="1"/>
</dbReference>
<dbReference type="Proteomes" id="UP000002320">
    <property type="component" value="Unassembled WGS sequence"/>
</dbReference>
<dbReference type="NCBIfam" id="TIGR00838">
    <property type="entry name" value="argH"/>
    <property type="match status" value="1"/>
</dbReference>
<sequence>MMSTRRGEDKKSEVATPFKLWGGRYSKGTDHVLSRVNNSLTVDKRLYAEDLDGSVAYARSLAEAKLLTQSEFKVICYGLETVRDEWIKGTIKLMPRDEDVHTVNERRLIEIVGPQIGGKLHTGRSRNEQVVLDMKLWMRDAVKDLLKQLGELIKKINEVAEKYIDVLMPGYTHMQRGQPVRFSHWILSYAFYFKEDYQRVAEFLKRMNVLPLGSGALAGNPFNINRHKLADDLGFNGVTYNSMTAVSDRDFVVEFNFLCTLTGVHLSRLAEDLILFSTKEYNFLELSEEYTTGSSLMPQKRNPDSLELIRGIAGSVFGQHCGLLMTLKGLPSTYNKDLQCDKSGMFAVFDQSLLSLTLMTGVIGTMRVDEDRCLSALGYDMLATDMAYYLVRRGIPFREAHHICGEVVAFSEKVKIPINKLTLEDLQDICPYFDETVSALWNYENSVEQYTVVGGTSKISVQEQINLLKEFLSEAV</sequence>
<dbReference type="FunFam" id="1.10.275.10:FF:000002">
    <property type="entry name" value="Argininosuccinate lyase"/>
    <property type="match status" value="1"/>
</dbReference>
<evidence type="ECO:0000259" key="2">
    <source>
        <dbReference type="Pfam" id="PF00206"/>
    </source>
</evidence>
<dbReference type="GO" id="GO:0005829">
    <property type="term" value="C:cytosol"/>
    <property type="evidence" value="ECO:0007669"/>
    <property type="project" value="TreeGrafter"/>
</dbReference>
<dbReference type="HAMAP" id="MF_00006">
    <property type="entry name" value="Arg_succ_lyase"/>
    <property type="match status" value="1"/>
</dbReference>
<dbReference type="KEGG" id="cqu:CpipJ_CPIJ004883"/>
<dbReference type="InParanoid" id="B0WCU8"/>
<dbReference type="VEuPathDB" id="VectorBase:CPIJ004883"/>
<feature type="domain" description="Argininosuccinate lyase C-terminal" evidence="3">
    <location>
        <begin position="381"/>
        <end position="448"/>
    </location>
</feature>
<keyword evidence="4" id="KW-0456">Lyase</keyword>
<dbReference type="InterPro" id="IPR020557">
    <property type="entry name" value="Fumarate_lyase_CS"/>
</dbReference>
<evidence type="ECO:0000259" key="3">
    <source>
        <dbReference type="Pfam" id="PF14698"/>
    </source>
</evidence>
<dbReference type="InterPro" id="IPR024083">
    <property type="entry name" value="Fumarase/histidase_N"/>
</dbReference>
<dbReference type="CDD" id="cd01359">
    <property type="entry name" value="Argininosuccinate_lyase"/>
    <property type="match status" value="1"/>
</dbReference>
<dbReference type="eggNOG" id="KOG1316">
    <property type="taxonomic scope" value="Eukaryota"/>
</dbReference>
<dbReference type="PANTHER" id="PTHR43814:SF1">
    <property type="entry name" value="ARGININOSUCCINATE LYASE"/>
    <property type="match status" value="1"/>
</dbReference>
<reference evidence="4" key="1">
    <citation type="submission" date="2007-03" db="EMBL/GenBank/DDBJ databases">
        <title>Annotation of Culex pipiens quinquefasciatus.</title>
        <authorList>
            <consortium name="The Broad Institute Genome Sequencing Platform"/>
            <person name="Atkinson P.W."/>
            <person name="Hemingway J."/>
            <person name="Christensen B.M."/>
            <person name="Higgs S."/>
            <person name="Kodira C."/>
            <person name="Hannick L."/>
            <person name="Megy K."/>
            <person name="O'Leary S."/>
            <person name="Pearson M."/>
            <person name="Haas B.J."/>
            <person name="Mauceli E."/>
            <person name="Wortman J.R."/>
            <person name="Lee N.H."/>
            <person name="Guigo R."/>
            <person name="Stanke M."/>
            <person name="Alvarado L."/>
            <person name="Amedeo P."/>
            <person name="Antoine C.H."/>
            <person name="Arensburger P."/>
            <person name="Bidwell S.L."/>
            <person name="Crawford M."/>
            <person name="Camaro F."/>
            <person name="Devon K."/>
            <person name="Engels R."/>
            <person name="Hammond M."/>
            <person name="Howarth C."/>
            <person name="Koehrsen M."/>
            <person name="Lawson D."/>
            <person name="Montgomery P."/>
            <person name="Nene V."/>
            <person name="Nusbaum C."/>
            <person name="Puiu D."/>
            <person name="Romero-Severson J."/>
            <person name="Severson D.W."/>
            <person name="Shumway M."/>
            <person name="Sisk P."/>
            <person name="Stolte C."/>
            <person name="Zeng Q."/>
            <person name="Eisenstadt E."/>
            <person name="Fraser-Liggett C."/>
            <person name="Strausberg R."/>
            <person name="Galagan J."/>
            <person name="Birren B."/>
            <person name="Collins F.H."/>
        </authorList>
    </citation>
    <scope>NUCLEOTIDE SEQUENCE [LARGE SCALE GENOMIC DNA]</scope>
    <source>
        <strain evidence="4">JHB</strain>
    </source>
</reference>
<dbReference type="VEuPathDB" id="VectorBase:CQUJHB017850"/>
<dbReference type="FunFam" id="1.10.40.30:FF:000001">
    <property type="entry name" value="Argininosuccinate lyase"/>
    <property type="match status" value="1"/>
</dbReference>
<feature type="domain" description="Fumarate lyase N-terminal" evidence="2">
    <location>
        <begin position="23"/>
        <end position="318"/>
    </location>
</feature>
<dbReference type="PRINTS" id="PR00145">
    <property type="entry name" value="ARGSUCLYASE"/>
</dbReference>
<evidence type="ECO:0000313" key="6">
    <source>
        <dbReference type="Proteomes" id="UP000002320"/>
    </source>
</evidence>
<evidence type="ECO:0000256" key="1">
    <source>
        <dbReference type="ARBA" id="ARBA00010755"/>
    </source>
</evidence>
<dbReference type="EMBL" id="DS231890">
    <property type="protein sequence ID" value="EDS43824.1"/>
    <property type="molecule type" value="Genomic_DNA"/>
</dbReference>
<evidence type="ECO:0000313" key="5">
    <source>
        <dbReference type="EnsemblMetazoa" id="CPIJ004883-PA"/>
    </source>
</evidence>
<comment type="similarity">
    <text evidence="1">Belongs to the lyase 1 family. Argininosuccinate lyase subfamily.</text>
</comment>
<dbReference type="PROSITE" id="PS00163">
    <property type="entry name" value="FUMARATE_LYASES"/>
    <property type="match status" value="1"/>
</dbReference>
<dbReference type="InterPro" id="IPR009049">
    <property type="entry name" value="Argininosuccinate_lyase"/>
</dbReference>
<dbReference type="OrthoDB" id="2561043at2759"/>
<proteinExistence type="inferred from homology"/>
<evidence type="ECO:0000313" key="4">
    <source>
        <dbReference type="EMBL" id="EDS43824.1"/>
    </source>
</evidence>
<name>B0WCU8_CULQU</name>
<accession>B0WCU8</accession>
<reference evidence="5" key="2">
    <citation type="submission" date="2021-02" db="UniProtKB">
        <authorList>
            <consortium name="EnsemblMetazoa"/>
        </authorList>
    </citation>
    <scope>IDENTIFICATION</scope>
    <source>
        <strain evidence="5">JHB</strain>
    </source>
</reference>
<dbReference type="InterPro" id="IPR008948">
    <property type="entry name" value="L-Aspartase-like"/>
</dbReference>
<dbReference type="PRINTS" id="PR00149">
    <property type="entry name" value="FUMRATELYASE"/>
</dbReference>
<dbReference type="InterPro" id="IPR022761">
    <property type="entry name" value="Fumarate_lyase_N"/>
</dbReference>
<dbReference type="Pfam" id="PF14698">
    <property type="entry name" value="ASL_C2"/>
    <property type="match status" value="1"/>
</dbReference>
<dbReference type="HOGENOM" id="CLU_027272_2_1_1"/>
<dbReference type="AlphaFoldDB" id="B0WCU8"/>
<dbReference type="GO" id="GO:0004056">
    <property type="term" value="F:argininosuccinate lyase activity"/>
    <property type="evidence" value="ECO:0007669"/>
    <property type="project" value="InterPro"/>
</dbReference>
<dbReference type="GO" id="GO:0042450">
    <property type="term" value="P:L-arginine biosynthetic process via ornithine"/>
    <property type="evidence" value="ECO:0007669"/>
    <property type="project" value="InterPro"/>
</dbReference>
<dbReference type="InterPro" id="IPR029419">
    <property type="entry name" value="Arg_succ_lyase_C"/>
</dbReference>
<dbReference type="EnsemblMetazoa" id="CPIJ004883-RA">
    <property type="protein sequence ID" value="CPIJ004883-PA"/>
    <property type="gene ID" value="CPIJ004883"/>
</dbReference>
<dbReference type="InterPro" id="IPR000362">
    <property type="entry name" value="Fumarate_lyase_fam"/>
</dbReference>
<dbReference type="Pfam" id="PF00206">
    <property type="entry name" value="Lyase_1"/>
    <property type="match status" value="1"/>
</dbReference>
<protein>
    <submittedName>
        <fullName evidence="4 5">Argininosuccinate lyase</fullName>
    </submittedName>
</protein>
<dbReference type="FunCoup" id="B0WCU8">
    <property type="interactions" value="684"/>
</dbReference>
<dbReference type="Gene3D" id="1.10.275.10">
    <property type="entry name" value="Fumarase/aspartase (N-terminal domain)"/>
    <property type="match status" value="1"/>
</dbReference>
<dbReference type="Gene3D" id="1.10.40.30">
    <property type="entry name" value="Fumarase/aspartase (C-terminal domain)"/>
    <property type="match status" value="1"/>
</dbReference>
<dbReference type="FunFam" id="1.20.200.10:FF:000015">
    <property type="entry name" value="argininosuccinate lyase isoform X2"/>
    <property type="match status" value="1"/>
</dbReference>
<organism>
    <name type="scientific">Culex quinquefasciatus</name>
    <name type="common">Southern house mosquito</name>
    <name type="synonym">Culex pungens</name>
    <dbReference type="NCBI Taxonomy" id="7176"/>
    <lineage>
        <taxon>Eukaryota</taxon>
        <taxon>Metazoa</taxon>
        <taxon>Ecdysozoa</taxon>
        <taxon>Arthropoda</taxon>
        <taxon>Hexapoda</taxon>
        <taxon>Insecta</taxon>
        <taxon>Pterygota</taxon>
        <taxon>Neoptera</taxon>
        <taxon>Endopterygota</taxon>
        <taxon>Diptera</taxon>
        <taxon>Nematocera</taxon>
        <taxon>Culicoidea</taxon>
        <taxon>Culicidae</taxon>
        <taxon>Culicinae</taxon>
        <taxon>Culicini</taxon>
        <taxon>Culex</taxon>
        <taxon>Culex</taxon>
    </lineage>
</organism>